<comment type="caution">
    <text evidence="8">The sequence shown here is derived from an EMBL/GenBank/DDBJ whole genome shotgun (WGS) entry which is preliminary data.</text>
</comment>
<evidence type="ECO:0000256" key="6">
    <source>
        <dbReference type="SAM" id="MobiDB-lite"/>
    </source>
</evidence>
<evidence type="ECO:0000256" key="4">
    <source>
        <dbReference type="ARBA" id="ARBA00022777"/>
    </source>
</evidence>
<feature type="compositionally biased region" description="Polar residues" evidence="6">
    <location>
        <begin position="124"/>
        <end position="133"/>
    </location>
</feature>
<dbReference type="Proteomes" id="UP001470230">
    <property type="component" value="Unassembled WGS sequence"/>
</dbReference>
<sequence length="411" mass="46886">MKISKSSPDAHNLFNYEVQALHYLKLNFNDELKNHISVIETAFFYANHAIIILDLLGPSLYEELKRHNFNGFPLKYIQKVFQSILPVLNTLSSFQLIHCDVKPENILLCHKNDSCNESNDNKDSLNTNKNNIHLSKDNDNSSESKSSSLSSSLILEISPSSDDVQYNVEPQTISGSKVGSYSYALNTKNKNDFQFECNNENQKLNNNDNDTSLPQNTTQNEIKTTSSYDDISFKLIDFGSCLFIGDIQDYIQSRYYRAPEILLRLPYDSKIDVWSLGCLAVELMLGVPILPAQTELHLATLIERTIGPFPRHMFENSPRSTQIFMPDGKVKPASLLCEENGEDFATTFKPYFVKKKLKKIIMSYESNQPGNDLRDREVFVDLVQKMLAVDPEERFSAADALNHPFLHMDFH</sequence>
<dbReference type="InterPro" id="IPR008271">
    <property type="entry name" value="Ser/Thr_kinase_AS"/>
</dbReference>
<dbReference type="PROSITE" id="PS00108">
    <property type="entry name" value="PROTEIN_KINASE_ST"/>
    <property type="match status" value="1"/>
</dbReference>
<keyword evidence="1" id="KW-0723">Serine/threonine-protein kinase</keyword>
<keyword evidence="5" id="KW-0067">ATP-binding</keyword>
<keyword evidence="3" id="KW-0547">Nucleotide-binding</keyword>
<dbReference type="Gene3D" id="3.30.200.20">
    <property type="entry name" value="Phosphorylase Kinase, domain 1"/>
    <property type="match status" value="1"/>
</dbReference>
<accession>A0ABR2KD01</accession>
<reference evidence="8 9" key="1">
    <citation type="submission" date="2024-04" db="EMBL/GenBank/DDBJ databases">
        <title>Tritrichomonas musculus Genome.</title>
        <authorList>
            <person name="Alves-Ferreira E."/>
            <person name="Grigg M."/>
            <person name="Lorenzi H."/>
            <person name="Galac M."/>
        </authorList>
    </citation>
    <scope>NUCLEOTIDE SEQUENCE [LARGE SCALE GENOMIC DNA]</scope>
    <source>
        <strain evidence="8 9">EAF2021</strain>
    </source>
</reference>
<keyword evidence="2" id="KW-0808">Transferase</keyword>
<evidence type="ECO:0000256" key="3">
    <source>
        <dbReference type="ARBA" id="ARBA00022741"/>
    </source>
</evidence>
<keyword evidence="4" id="KW-0418">Kinase</keyword>
<dbReference type="SMART" id="SM00220">
    <property type="entry name" value="S_TKc"/>
    <property type="match status" value="1"/>
</dbReference>
<dbReference type="PANTHER" id="PTHR24058:SF17">
    <property type="entry name" value="HOMEODOMAIN INTERACTING PROTEIN KINASE, ISOFORM D"/>
    <property type="match status" value="1"/>
</dbReference>
<keyword evidence="9" id="KW-1185">Reference proteome</keyword>
<dbReference type="InterPro" id="IPR000719">
    <property type="entry name" value="Prot_kinase_dom"/>
</dbReference>
<proteinExistence type="predicted"/>
<organism evidence="8 9">
    <name type="scientific">Tritrichomonas musculus</name>
    <dbReference type="NCBI Taxonomy" id="1915356"/>
    <lineage>
        <taxon>Eukaryota</taxon>
        <taxon>Metamonada</taxon>
        <taxon>Parabasalia</taxon>
        <taxon>Tritrichomonadida</taxon>
        <taxon>Tritrichomonadidae</taxon>
        <taxon>Tritrichomonas</taxon>
    </lineage>
</organism>
<gene>
    <name evidence="8" type="ORF">M9Y10_033755</name>
</gene>
<evidence type="ECO:0000256" key="5">
    <source>
        <dbReference type="ARBA" id="ARBA00022840"/>
    </source>
</evidence>
<evidence type="ECO:0000256" key="2">
    <source>
        <dbReference type="ARBA" id="ARBA00022679"/>
    </source>
</evidence>
<dbReference type="Pfam" id="PF00069">
    <property type="entry name" value="Pkinase"/>
    <property type="match status" value="1"/>
</dbReference>
<evidence type="ECO:0000259" key="7">
    <source>
        <dbReference type="PROSITE" id="PS50011"/>
    </source>
</evidence>
<dbReference type="Gene3D" id="1.10.510.10">
    <property type="entry name" value="Transferase(Phosphotransferase) domain 1"/>
    <property type="match status" value="2"/>
</dbReference>
<dbReference type="PANTHER" id="PTHR24058">
    <property type="entry name" value="DUAL SPECIFICITY PROTEIN KINASE"/>
    <property type="match status" value="1"/>
</dbReference>
<dbReference type="SUPFAM" id="SSF56112">
    <property type="entry name" value="Protein kinase-like (PK-like)"/>
    <property type="match status" value="1"/>
</dbReference>
<evidence type="ECO:0000313" key="8">
    <source>
        <dbReference type="EMBL" id="KAK8889013.1"/>
    </source>
</evidence>
<dbReference type="InterPro" id="IPR050494">
    <property type="entry name" value="Ser_Thr_dual-spec_kinase"/>
</dbReference>
<dbReference type="EMBL" id="JAPFFF010000005">
    <property type="protein sequence ID" value="KAK8889013.1"/>
    <property type="molecule type" value="Genomic_DNA"/>
</dbReference>
<feature type="region of interest" description="Disordered" evidence="6">
    <location>
        <begin position="118"/>
        <end position="146"/>
    </location>
</feature>
<evidence type="ECO:0000313" key="9">
    <source>
        <dbReference type="Proteomes" id="UP001470230"/>
    </source>
</evidence>
<dbReference type="PROSITE" id="PS50011">
    <property type="entry name" value="PROTEIN_KINASE_DOM"/>
    <property type="match status" value="1"/>
</dbReference>
<evidence type="ECO:0000256" key="1">
    <source>
        <dbReference type="ARBA" id="ARBA00022527"/>
    </source>
</evidence>
<name>A0ABR2KD01_9EUKA</name>
<protein>
    <recommendedName>
        <fullName evidence="7">Protein kinase domain-containing protein</fullName>
    </recommendedName>
</protein>
<feature type="domain" description="Protein kinase" evidence="7">
    <location>
        <begin position="1"/>
        <end position="406"/>
    </location>
</feature>
<dbReference type="InterPro" id="IPR011009">
    <property type="entry name" value="Kinase-like_dom_sf"/>
</dbReference>